<dbReference type="Gene3D" id="3.40.190.10">
    <property type="entry name" value="Periplasmic binding protein-like II"/>
    <property type="match status" value="2"/>
</dbReference>
<dbReference type="SUPFAM" id="SSF53850">
    <property type="entry name" value="Periplasmic binding protein-like II"/>
    <property type="match status" value="1"/>
</dbReference>
<proteinExistence type="predicted"/>
<dbReference type="CDD" id="cd13530">
    <property type="entry name" value="PBP2_peptides_like"/>
    <property type="match status" value="1"/>
</dbReference>
<dbReference type="EMBL" id="CAFAAG010000054">
    <property type="protein sequence ID" value="CAB4793428.1"/>
    <property type="molecule type" value="Genomic_DNA"/>
</dbReference>
<accession>A0A6J6XDP9</accession>
<dbReference type="InterPro" id="IPR001638">
    <property type="entry name" value="Solute-binding_3/MltF_N"/>
</dbReference>
<dbReference type="SMART" id="SM00062">
    <property type="entry name" value="PBPb"/>
    <property type="match status" value="1"/>
</dbReference>
<dbReference type="Pfam" id="PF00497">
    <property type="entry name" value="SBP_bac_3"/>
    <property type="match status" value="1"/>
</dbReference>
<protein>
    <submittedName>
        <fullName evidence="3">Unannotated protein</fullName>
    </submittedName>
</protein>
<evidence type="ECO:0000313" key="3">
    <source>
        <dbReference type="EMBL" id="CAB4793428.1"/>
    </source>
</evidence>
<evidence type="ECO:0000259" key="2">
    <source>
        <dbReference type="SMART" id="SM00062"/>
    </source>
</evidence>
<organism evidence="3">
    <name type="scientific">freshwater metagenome</name>
    <dbReference type="NCBI Taxonomy" id="449393"/>
    <lineage>
        <taxon>unclassified sequences</taxon>
        <taxon>metagenomes</taxon>
        <taxon>ecological metagenomes</taxon>
    </lineage>
</organism>
<dbReference type="PANTHER" id="PTHR35936:SF17">
    <property type="entry name" value="ARGININE-BINDING EXTRACELLULAR PROTEIN ARTP"/>
    <property type="match status" value="1"/>
</dbReference>
<feature type="domain" description="Solute-binding protein family 3/N-terminal" evidence="2">
    <location>
        <begin position="57"/>
        <end position="287"/>
    </location>
</feature>
<keyword evidence="1" id="KW-0732">Signal</keyword>
<dbReference type="AlphaFoldDB" id="A0A6J6XDP9"/>
<dbReference type="PROSITE" id="PS51257">
    <property type="entry name" value="PROKAR_LIPOPROTEIN"/>
    <property type="match status" value="1"/>
</dbReference>
<sequence length="296" mass="30586">MRKSANKRTLLALVAIGSLTLGACGSSDSSADTTAAAAVSSGTGNECTTGKTLAEGTLTIGTGNPAFSPWVENDAPESGEGFEAAVAYAVATAMGFDAANVAWVRTSFDEAVQPGAKNFDFNLQQYSITDERKQTVSFSDSYYSTNQAIVGYADSAAAGATTLEALKALKFGVQSGTTSLQFLIDNIAPTTEPYVYDDNAAAKAALEAKQIDAIVVDLPTALYISAVEIEGSTVIGQFPAGEGTEADQFGLVFDLDNPLVDCVNVALTAMKDSGELAAIVQTWLSDNLKAPVISLG</sequence>
<reference evidence="3" key="1">
    <citation type="submission" date="2020-05" db="EMBL/GenBank/DDBJ databases">
        <authorList>
            <person name="Chiriac C."/>
            <person name="Salcher M."/>
            <person name="Ghai R."/>
            <person name="Kavagutti S V."/>
        </authorList>
    </citation>
    <scope>NUCLEOTIDE SEQUENCE</scope>
</reference>
<dbReference type="PANTHER" id="PTHR35936">
    <property type="entry name" value="MEMBRANE-BOUND LYTIC MUREIN TRANSGLYCOSYLASE F"/>
    <property type="match status" value="1"/>
</dbReference>
<evidence type="ECO:0000256" key="1">
    <source>
        <dbReference type="ARBA" id="ARBA00022729"/>
    </source>
</evidence>
<gene>
    <name evidence="3" type="ORF">UFOPK2975_00810</name>
</gene>
<name>A0A6J6XDP9_9ZZZZ</name>